<dbReference type="Pfam" id="PF07603">
    <property type="entry name" value="Lcl_C"/>
    <property type="match status" value="1"/>
</dbReference>
<name>A0A9D5JUW4_9BACT</name>
<evidence type="ECO:0000313" key="5">
    <source>
        <dbReference type="Proteomes" id="UP000649604"/>
    </source>
</evidence>
<dbReference type="Gene3D" id="1.10.101.10">
    <property type="entry name" value="PGBD-like superfamily/PGBD"/>
    <property type="match status" value="1"/>
</dbReference>
<evidence type="ECO:0000259" key="2">
    <source>
        <dbReference type="Pfam" id="PF01471"/>
    </source>
</evidence>
<feature type="signal peptide" evidence="1">
    <location>
        <begin position="1"/>
        <end position="25"/>
    </location>
</feature>
<evidence type="ECO:0000256" key="1">
    <source>
        <dbReference type="SAM" id="SignalP"/>
    </source>
</evidence>
<keyword evidence="1" id="KW-0732">Signal</keyword>
<proteinExistence type="predicted"/>
<organism evidence="4 5">
    <name type="scientific">candidate division KSB3 bacterium</name>
    <dbReference type="NCBI Taxonomy" id="2044937"/>
    <lineage>
        <taxon>Bacteria</taxon>
        <taxon>candidate division KSB3</taxon>
    </lineage>
</organism>
<feature type="chain" id="PRO_5038789562" evidence="1">
    <location>
        <begin position="26"/>
        <end position="280"/>
    </location>
</feature>
<dbReference type="InterPro" id="IPR036366">
    <property type="entry name" value="PGBDSf"/>
</dbReference>
<dbReference type="EMBL" id="WJJP01000260">
    <property type="protein sequence ID" value="MBD3324559.1"/>
    <property type="molecule type" value="Genomic_DNA"/>
</dbReference>
<dbReference type="SUPFAM" id="SSF47090">
    <property type="entry name" value="PGBD-like"/>
    <property type="match status" value="1"/>
</dbReference>
<feature type="domain" description="Peptidoglycan binding-like" evidence="2">
    <location>
        <begin position="33"/>
        <end position="85"/>
    </location>
</feature>
<dbReference type="InterPro" id="IPR011460">
    <property type="entry name" value="Lcl_C"/>
</dbReference>
<dbReference type="Pfam" id="PF01471">
    <property type="entry name" value="PG_binding_1"/>
    <property type="match status" value="1"/>
</dbReference>
<sequence length="280" mass="30512">MNPRHIMLLGMTLLLLLGLSLTVQAADDEAAVIEQAQQQLQIVGYDPGPVDGLWGPKTQAAVKAFQRDAGLAATGNLDDPTRARLTEQVREQKQQEASFLQEPIPPKQLALRSTPAALTSAEIVQMIREHGFHHPAATGVLSESITGNMSHQYEGHTLAGDKIVVDYATGLMWQQAAADFVPGADVQRHIERMNGLAYAGFSDWRLPTIAELASLLEPPAPDTPLDFIAPVFEVPLWFCLSADTVPGAEASVWVVSFEDGYILDHTPQDDFYILLVRAIP</sequence>
<evidence type="ECO:0000259" key="3">
    <source>
        <dbReference type="Pfam" id="PF07603"/>
    </source>
</evidence>
<feature type="domain" description="Lcl C-terminal" evidence="3">
    <location>
        <begin position="163"/>
        <end position="277"/>
    </location>
</feature>
<dbReference type="AlphaFoldDB" id="A0A9D5JUW4"/>
<gene>
    <name evidence="4" type="ORF">GF339_08235</name>
</gene>
<evidence type="ECO:0000313" key="4">
    <source>
        <dbReference type="EMBL" id="MBD3324559.1"/>
    </source>
</evidence>
<dbReference type="InterPro" id="IPR002477">
    <property type="entry name" value="Peptidoglycan-bd-like"/>
</dbReference>
<reference evidence="4" key="1">
    <citation type="submission" date="2019-11" db="EMBL/GenBank/DDBJ databases">
        <title>Microbial mats filling the niche in hypersaline microbial mats.</title>
        <authorList>
            <person name="Wong H.L."/>
            <person name="Macleod F.I."/>
            <person name="White R.A. III"/>
            <person name="Burns B.P."/>
        </authorList>
    </citation>
    <scope>NUCLEOTIDE SEQUENCE</scope>
    <source>
        <strain evidence="4">Rbin_158</strain>
    </source>
</reference>
<dbReference type="InterPro" id="IPR036365">
    <property type="entry name" value="PGBD-like_sf"/>
</dbReference>
<dbReference type="Proteomes" id="UP000649604">
    <property type="component" value="Unassembled WGS sequence"/>
</dbReference>
<accession>A0A9D5JUW4</accession>
<protein>
    <submittedName>
        <fullName evidence="4">DUF1566 domain-containing protein</fullName>
    </submittedName>
</protein>
<comment type="caution">
    <text evidence="4">The sequence shown here is derived from an EMBL/GenBank/DDBJ whole genome shotgun (WGS) entry which is preliminary data.</text>
</comment>